<dbReference type="KEGG" id="sol:Ssol_2860"/>
<dbReference type="AlphaFoldDB" id="D0KQ33"/>
<name>D0KQ33_SACS9</name>
<dbReference type="Gene3D" id="3.30.70.920">
    <property type="match status" value="1"/>
</dbReference>
<dbReference type="PRINTS" id="PR00033">
    <property type="entry name" value="HTHASNC"/>
</dbReference>
<dbReference type="SUPFAM" id="SSF46785">
    <property type="entry name" value="Winged helix' DNA-binding domain"/>
    <property type="match status" value="1"/>
</dbReference>
<dbReference type="InterPro" id="IPR036388">
    <property type="entry name" value="WH-like_DNA-bd_sf"/>
</dbReference>
<dbReference type="InterPro" id="IPR036390">
    <property type="entry name" value="WH_DNA-bd_sf"/>
</dbReference>
<feature type="domain" description="HTH asnC-type" evidence="5">
    <location>
        <begin position="9"/>
        <end position="70"/>
    </location>
</feature>
<evidence type="ECO:0000313" key="6">
    <source>
        <dbReference type="EMBL" id="ACX92937.1"/>
    </source>
</evidence>
<dbReference type="InterPro" id="IPR019888">
    <property type="entry name" value="Tscrpt_reg_AsnC-like"/>
</dbReference>
<keyword evidence="3" id="KW-0804">Transcription</keyword>
<evidence type="ECO:0000256" key="3">
    <source>
        <dbReference type="ARBA" id="ARBA00023163"/>
    </source>
</evidence>
<gene>
    <name evidence="6" type="ordered locus">Ssol_2860</name>
</gene>
<dbReference type="SMR" id="D0KQ33"/>
<dbReference type="HOGENOM" id="CLU_091233_5_4_2"/>
<dbReference type="SMART" id="SM00344">
    <property type="entry name" value="HTH_ASNC"/>
    <property type="match status" value="1"/>
</dbReference>
<dbReference type="Pfam" id="PF13412">
    <property type="entry name" value="HTH_24"/>
    <property type="match status" value="1"/>
</dbReference>
<dbReference type="Pfam" id="PF01037">
    <property type="entry name" value="AsnC_trans_reg"/>
    <property type="match status" value="1"/>
</dbReference>
<dbReference type="InterPro" id="IPR019887">
    <property type="entry name" value="Tscrpt_reg_AsnC/Lrp_C"/>
</dbReference>
<evidence type="ECO:0000256" key="2">
    <source>
        <dbReference type="ARBA" id="ARBA00023125"/>
    </source>
</evidence>
<dbReference type="SUPFAM" id="SSF54909">
    <property type="entry name" value="Dimeric alpha+beta barrel"/>
    <property type="match status" value="1"/>
</dbReference>
<organism evidence="6">
    <name type="scientific">Saccharolobus solfataricus (strain 98/2)</name>
    <name type="common">Sulfolobus solfataricus</name>
    <dbReference type="NCBI Taxonomy" id="555311"/>
    <lineage>
        <taxon>Archaea</taxon>
        <taxon>Thermoproteota</taxon>
        <taxon>Thermoprotei</taxon>
        <taxon>Sulfolobales</taxon>
        <taxon>Sulfolobaceae</taxon>
        <taxon>Saccharolobus</taxon>
    </lineage>
</organism>
<dbReference type="InterPro" id="IPR011008">
    <property type="entry name" value="Dimeric_a/b-barrel"/>
</dbReference>
<evidence type="ECO:0000256" key="1">
    <source>
        <dbReference type="ARBA" id="ARBA00023015"/>
    </source>
</evidence>
<dbReference type="InterPro" id="IPR000485">
    <property type="entry name" value="AsnC-type_HTH_dom"/>
</dbReference>
<dbReference type="Gene3D" id="1.10.10.10">
    <property type="entry name" value="Winged helix-like DNA-binding domain superfamily/Winged helix DNA-binding domain"/>
    <property type="match status" value="1"/>
</dbReference>
<dbReference type="InterPro" id="IPR011991">
    <property type="entry name" value="ArsR-like_HTH"/>
</dbReference>
<dbReference type="PROSITE" id="PS50956">
    <property type="entry name" value="HTH_ASNC_2"/>
    <property type="match status" value="1"/>
</dbReference>
<reference evidence="6" key="1">
    <citation type="submission" date="2009-10" db="EMBL/GenBank/DDBJ databases">
        <title>Complete sequence of Sulfolobus solfataricus 98/2.</title>
        <authorList>
            <consortium name="US DOE Joint Genome Institute"/>
            <person name="Lucas S."/>
            <person name="Copeland A."/>
            <person name="Lapidus A."/>
            <person name="Glavina del Rio T."/>
            <person name="Tice H."/>
            <person name="Bruce D."/>
            <person name="Goodwin L."/>
            <person name="Pitluck S."/>
            <person name="Munk A.C."/>
            <person name="Brettin T."/>
            <person name="Detter J.C."/>
            <person name="Han C."/>
            <person name="Tapia R."/>
            <person name="Larimer F."/>
            <person name="Land M."/>
            <person name="Hauser L."/>
            <person name="Kyrpides N."/>
            <person name="Ovchinnikova G."/>
            <person name="Mead D."/>
        </authorList>
    </citation>
    <scope>NUCLEOTIDE SEQUENCE [LARGE SCALE GENOMIC DNA]</scope>
    <source>
        <strain evidence="6">98/2</strain>
    </source>
</reference>
<evidence type="ECO:0000256" key="4">
    <source>
        <dbReference type="ARBA" id="ARBA00029440"/>
    </source>
</evidence>
<keyword evidence="1" id="KW-0805">Transcription regulation</keyword>
<dbReference type="CDD" id="cd00090">
    <property type="entry name" value="HTH_ARSR"/>
    <property type="match status" value="1"/>
</dbReference>
<accession>D0KQ33</accession>
<keyword evidence="2" id="KW-0238">DNA-binding</keyword>
<protein>
    <submittedName>
        <fullName evidence="6">Transcriptional regulator, AsnC family</fullName>
    </submittedName>
</protein>
<dbReference type="PANTHER" id="PTHR30154:SF34">
    <property type="entry name" value="TRANSCRIPTIONAL REGULATOR AZLB"/>
    <property type="match status" value="1"/>
</dbReference>
<dbReference type="GO" id="GO:0043200">
    <property type="term" value="P:response to amino acid"/>
    <property type="evidence" value="ECO:0007669"/>
    <property type="project" value="TreeGrafter"/>
</dbReference>
<dbReference type="GO" id="GO:0043565">
    <property type="term" value="F:sequence-specific DNA binding"/>
    <property type="evidence" value="ECO:0007669"/>
    <property type="project" value="InterPro"/>
</dbReference>
<dbReference type="PANTHER" id="PTHR30154">
    <property type="entry name" value="LEUCINE-RESPONSIVE REGULATORY PROTEIN"/>
    <property type="match status" value="1"/>
</dbReference>
<dbReference type="GO" id="GO:0005829">
    <property type="term" value="C:cytosol"/>
    <property type="evidence" value="ECO:0007669"/>
    <property type="project" value="TreeGrafter"/>
</dbReference>
<dbReference type="EMBL" id="CP001800">
    <property type="protein sequence ID" value="ACX92937.1"/>
    <property type="molecule type" value="Genomic_DNA"/>
</dbReference>
<evidence type="ECO:0000259" key="5">
    <source>
        <dbReference type="PROSITE" id="PS50956"/>
    </source>
</evidence>
<sequence>MMGVNIIRLDDTDEKILNILRYNAKKSLKELSDELGIPISTVRYRIKRLEDAQIIRGYVALIDRVNLGLNVSLVMEIETVPYSIKKVAQDLGEIPEVVRIYGLDNGPRLHVHMIFKDDASAHQFIANKLYNIKGIKTVSISRIIERYKIDPSVLL</sequence>
<proteinExistence type="predicted"/>
<comment type="pathway">
    <text evidence="4">Amino-acid biosynthesis.</text>
</comment>